<keyword evidence="2" id="KW-0472">Membrane</keyword>
<evidence type="ECO:0000256" key="3">
    <source>
        <dbReference type="SAM" id="SignalP"/>
    </source>
</evidence>
<comment type="similarity">
    <text evidence="1">Belongs to the GASA family.</text>
</comment>
<protein>
    <submittedName>
        <fullName evidence="4">Uncharacterized protein</fullName>
    </submittedName>
</protein>
<organism evidence="4 5">
    <name type="scientific">Tagetes erecta</name>
    <name type="common">African marigold</name>
    <dbReference type="NCBI Taxonomy" id="13708"/>
    <lineage>
        <taxon>Eukaryota</taxon>
        <taxon>Viridiplantae</taxon>
        <taxon>Streptophyta</taxon>
        <taxon>Embryophyta</taxon>
        <taxon>Tracheophyta</taxon>
        <taxon>Spermatophyta</taxon>
        <taxon>Magnoliopsida</taxon>
        <taxon>eudicotyledons</taxon>
        <taxon>Gunneridae</taxon>
        <taxon>Pentapetalae</taxon>
        <taxon>asterids</taxon>
        <taxon>campanulids</taxon>
        <taxon>Asterales</taxon>
        <taxon>Asteraceae</taxon>
        <taxon>Asteroideae</taxon>
        <taxon>Heliantheae alliance</taxon>
        <taxon>Tageteae</taxon>
        <taxon>Tagetes</taxon>
    </lineage>
</organism>
<dbReference type="InterPro" id="IPR003854">
    <property type="entry name" value="GASA"/>
</dbReference>
<gene>
    <name evidence="4" type="ORF">QVD17_06519</name>
</gene>
<dbReference type="AlphaFoldDB" id="A0AAD8LDU8"/>
<evidence type="ECO:0000256" key="1">
    <source>
        <dbReference type="ARBA" id="ARBA00010582"/>
    </source>
</evidence>
<sequence>MNHLAISILFITTLLFTSSIVTVHSTTTASLAPSPTLDTLGCDSKCGKRCANAGYKERCMTYCGICCDKCYGCVPSSPYADKAECPCYRDLKNSKGKAKHCHLGSHCFSFSPFCLRRLCFLHWWLILFLCVRGGFVCLALGCVVGEILFEWGNGENLSIKGLIYQRRLEVSGFECSSNLMDRYLFKHKELIRDPQHQCNGPEIEEDLADFLCLRQAIGKHGITCVEDLIHEILTTGSHFKEGNNFHVYLIFLELRCFIY</sequence>
<dbReference type="Pfam" id="PF02704">
    <property type="entry name" value="GASA"/>
    <property type="match status" value="1"/>
</dbReference>
<keyword evidence="2" id="KW-0812">Transmembrane</keyword>
<proteinExistence type="inferred from homology"/>
<name>A0AAD8LDU8_TARER</name>
<feature type="signal peptide" evidence="3">
    <location>
        <begin position="1"/>
        <end position="25"/>
    </location>
</feature>
<dbReference type="Proteomes" id="UP001229421">
    <property type="component" value="Unassembled WGS sequence"/>
</dbReference>
<evidence type="ECO:0000256" key="2">
    <source>
        <dbReference type="SAM" id="Phobius"/>
    </source>
</evidence>
<dbReference type="PANTHER" id="PTHR23201">
    <property type="entry name" value="EXTENSIN, PROLINE-RICH PROTEIN"/>
    <property type="match status" value="1"/>
</dbReference>
<keyword evidence="2" id="KW-1133">Transmembrane helix</keyword>
<evidence type="ECO:0000313" key="4">
    <source>
        <dbReference type="EMBL" id="KAK1440690.1"/>
    </source>
</evidence>
<feature type="chain" id="PRO_5042193115" evidence="3">
    <location>
        <begin position="26"/>
        <end position="259"/>
    </location>
</feature>
<keyword evidence="5" id="KW-1185">Reference proteome</keyword>
<comment type="caution">
    <text evidence="4">The sequence shown here is derived from an EMBL/GenBank/DDBJ whole genome shotgun (WGS) entry which is preliminary data.</text>
</comment>
<accession>A0AAD8LDU8</accession>
<dbReference type="EMBL" id="JAUHHV010000001">
    <property type="protein sequence ID" value="KAK1440690.1"/>
    <property type="molecule type" value="Genomic_DNA"/>
</dbReference>
<reference evidence="4" key="1">
    <citation type="journal article" date="2023" name="bioRxiv">
        <title>Improved chromosome-level genome assembly for marigold (Tagetes erecta).</title>
        <authorList>
            <person name="Jiang F."/>
            <person name="Yuan L."/>
            <person name="Wang S."/>
            <person name="Wang H."/>
            <person name="Xu D."/>
            <person name="Wang A."/>
            <person name="Fan W."/>
        </authorList>
    </citation>
    <scope>NUCLEOTIDE SEQUENCE</scope>
    <source>
        <strain evidence="4">WSJ</strain>
        <tissue evidence="4">Leaf</tissue>
    </source>
</reference>
<dbReference type="PANTHER" id="PTHR23201:SF103">
    <property type="entry name" value="GIBBERELLIN REGULATED PROTEIN"/>
    <property type="match status" value="1"/>
</dbReference>
<evidence type="ECO:0000313" key="5">
    <source>
        <dbReference type="Proteomes" id="UP001229421"/>
    </source>
</evidence>
<feature type="transmembrane region" description="Helical" evidence="2">
    <location>
        <begin position="121"/>
        <end position="149"/>
    </location>
</feature>
<keyword evidence="3" id="KW-0732">Signal</keyword>